<dbReference type="Pfam" id="PF00389">
    <property type="entry name" value="2-Hacid_dh"/>
    <property type="match status" value="1"/>
</dbReference>
<evidence type="ECO:0000256" key="3">
    <source>
        <dbReference type="ARBA" id="ARBA00023027"/>
    </source>
</evidence>
<dbReference type="Gene3D" id="3.40.50.720">
    <property type="entry name" value="NAD(P)-binding Rossmann-like Domain"/>
    <property type="match status" value="1"/>
</dbReference>
<dbReference type="PANTHER" id="PTHR42789">
    <property type="entry name" value="D-ISOMER SPECIFIC 2-HYDROXYACID DEHYDROGENASE FAMILY PROTEIN (AFU_ORTHOLOGUE AFUA_6G10090)"/>
    <property type="match status" value="1"/>
</dbReference>
<evidence type="ECO:0000256" key="1">
    <source>
        <dbReference type="ARBA" id="ARBA00005854"/>
    </source>
</evidence>
<dbReference type="Proteomes" id="UP000014417">
    <property type="component" value="Unassembled WGS sequence"/>
</dbReference>
<dbReference type="InterPro" id="IPR006139">
    <property type="entry name" value="D-isomer_2_OHA_DH_cat_dom"/>
</dbReference>
<comment type="caution">
    <text evidence="5">The sequence shown here is derived from an EMBL/GenBank/DDBJ whole genome shotgun (WGS) entry which is preliminary data.</text>
</comment>
<name>S2W0Z7_9ACTN</name>
<dbReference type="SUPFAM" id="SSF52283">
    <property type="entry name" value="Formate/glycerate dehydrogenase catalytic domain-like"/>
    <property type="match status" value="1"/>
</dbReference>
<reference evidence="5 6" key="1">
    <citation type="submission" date="2013-04" db="EMBL/GenBank/DDBJ databases">
        <title>The Genome Sequence of Propionimicrobium lymphophilum ACS-093-V-SCH5.</title>
        <authorList>
            <consortium name="The Broad Institute Genomics Platform"/>
            <person name="Earl A."/>
            <person name="Ward D."/>
            <person name="Feldgarden M."/>
            <person name="Gevers D."/>
            <person name="Saerens B."/>
            <person name="Vaneechoutte M."/>
            <person name="Walker B."/>
            <person name="Young S."/>
            <person name="Zeng Q."/>
            <person name="Gargeya S."/>
            <person name="Fitzgerald M."/>
            <person name="Haas B."/>
            <person name="Abouelleil A."/>
            <person name="Allen A.W."/>
            <person name="Alvarado L."/>
            <person name="Arachchi H.M."/>
            <person name="Berlin A.M."/>
            <person name="Chapman S.B."/>
            <person name="Gainer-Dewar J."/>
            <person name="Goldberg J."/>
            <person name="Griggs A."/>
            <person name="Gujja S."/>
            <person name="Hansen M."/>
            <person name="Howarth C."/>
            <person name="Imamovic A."/>
            <person name="Ireland A."/>
            <person name="Larimer J."/>
            <person name="McCowan C."/>
            <person name="Murphy C."/>
            <person name="Pearson M."/>
            <person name="Poon T.W."/>
            <person name="Priest M."/>
            <person name="Roberts A."/>
            <person name="Saif S."/>
            <person name="Shea T."/>
            <person name="Sisk P."/>
            <person name="Sykes S."/>
            <person name="Wortman J."/>
            <person name="Nusbaum C."/>
            <person name="Birren B."/>
        </authorList>
    </citation>
    <scope>NUCLEOTIDE SEQUENCE [LARGE SCALE GENOMIC DNA]</scope>
    <source>
        <strain evidence="5 6">ACS-093-V-SCH5</strain>
    </source>
</reference>
<evidence type="ECO:0000259" key="4">
    <source>
        <dbReference type="Pfam" id="PF00389"/>
    </source>
</evidence>
<organism evidence="5 6">
    <name type="scientific">Propionimicrobium lymphophilum ACS-093-V-SCH5</name>
    <dbReference type="NCBI Taxonomy" id="883161"/>
    <lineage>
        <taxon>Bacteria</taxon>
        <taxon>Bacillati</taxon>
        <taxon>Actinomycetota</taxon>
        <taxon>Actinomycetes</taxon>
        <taxon>Propionibacteriales</taxon>
        <taxon>Propionibacteriaceae</taxon>
        <taxon>Propionimicrobium</taxon>
    </lineage>
</organism>
<dbReference type="InterPro" id="IPR050857">
    <property type="entry name" value="D-2-hydroxyacid_DH"/>
</dbReference>
<dbReference type="STRING" id="883161.HMPREF9306_00998"/>
<keyword evidence="3" id="KW-0520">NAD</keyword>
<keyword evidence="2" id="KW-0560">Oxidoreductase</keyword>
<evidence type="ECO:0000313" key="6">
    <source>
        <dbReference type="Proteomes" id="UP000014417"/>
    </source>
</evidence>
<protein>
    <recommendedName>
        <fullName evidence="4">D-isomer specific 2-hydroxyacid dehydrogenase catalytic domain-containing protein</fullName>
    </recommendedName>
</protein>
<dbReference type="AlphaFoldDB" id="S2W0Z7"/>
<proteinExistence type="inferred from homology"/>
<feature type="domain" description="D-isomer specific 2-hydroxyacid dehydrogenase catalytic" evidence="4">
    <location>
        <begin position="5"/>
        <end position="106"/>
    </location>
</feature>
<dbReference type="PATRIC" id="fig|883161.3.peg.996"/>
<evidence type="ECO:0000256" key="2">
    <source>
        <dbReference type="ARBA" id="ARBA00023002"/>
    </source>
</evidence>
<accession>S2W0Z7</accession>
<dbReference type="GO" id="GO:0016616">
    <property type="term" value="F:oxidoreductase activity, acting on the CH-OH group of donors, NAD or NADP as acceptor"/>
    <property type="evidence" value="ECO:0007669"/>
    <property type="project" value="InterPro"/>
</dbReference>
<dbReference type="PANTHER" id="PTHR42789:SF1">
    <property type="entry name" value="D-ISOMER SPECIFIC 2-HYDROXYACID DEHYDROGENASE FAMILY PROTEIN (AFU_ORTHOLOGUE AFUA_6G10090)"/>
    <property type="match status" value="1"/>
</dbReference>
<keyword evidence="6" id="KW-1185">Reference proteome</keyword>
<sequence length="119" mass="12613">MAKIIVTHPQIDECLENLRANHEVIGGKEFMSADELAEQIVDADVLLSGLSDPLDAKILSKAKNLKVIGQCAAGFNNIDMNAAKEAGIVVTTTPGVLHESTADLAFALLLSATRRTGRS</sequence>
<dbReference type="GO" id="GO:0051287">
    <property type="term" value="F:NAD binding"/>
    <property type="evidence" value="ECO:0007669"/>
    <property type="project" value="InterPro"/>
</dbReference>
<dbReference type="EMBL" id="AGZR01000005">
    <property type="protein sequence ID" value="EPD33458.1"/>
    <property type="molecule type" value="Genomic_DNA"/>
</dbReference>
<comment type="similarity">
    <text evidence="1">Belongs to the D-isomer specific 2-hydroxyacid dehydrogenase family.</text>
</comment>
<gene>
    <name evidence="5" type="ORF">HMPREF9306_00998</name>
</gene>
<evidence type="ECO:0000313" key="5">
    <source>
        <dbReference type="EMBL" id="EPD33458.1"/>
    </source>
</evidence>
<dbReference type="HOGENOM" id="CLU_2059291_0_0_11"/>